<accession>A0A1M6JET6</accession>
<dbReference type="InterPro" id="IPR016181">
    <property type="entry name" value="Acyl_CoA_acyltransferase"/>
</dbReference>
<dbReference type="PANTHER" id="PTHR43626">
    <property type="entry name" value="ACYL-COA N-ACYLTRANSFERASE"/>
    <property type="match status" value="1"/>
</dbReference>
<evidence type="ECO:0000256" key="2">
    <source>
        <dbReference type="ARBA" id="ARBA00023315"/>
    </source>
</evidence>
<dbReference type="CDD" id="cd04301">
    <property type="entry name" value="NAT_SF"/>
    <property type="match status" value="1"/>
</dbReference>
<keyword evidence="2" id="KW-0012">Acyltransferase</keyword>
<keyword evidence="5" id="KW-1185">Reference proteome</keyword>
<evidence type="ECO:0000313" key="5">
    <source>
        <dbReference type="Proteomes" id="UP000184452"/>
    </source>
</evidence>
<gene>
    <name evidence="4" type="ORF">SAMN05421803_106107</name>
</gene>
<proteinExistence type="predicted"/>
<reference evidence="4 5" key="1">
    <citation type="submission" date="2016-11" db="EMBL/GenBank/DDBJ databases">
        <authorList>
            <person name="Jaros S."/>
            <person name="Januszkiewicz K."/>
            <person name="Wedrychowicz H."/>
        </authorList>
    </citation>
    <scope>NUCLEOTIDE SEQUENCE [LARGE SCALE GENOMIC DNA]</scope>
    <source>
        <strain evidence="4 5">CGMCC 4.5723</strain>
    </source>
</reference>
<dbReference type="InterPro" id="IPR045039">
    <property type="entry name" value="NSI-like"/>
</dbReference>
<dbReference type="Pfam" id="PF00583">
    <property type="entry name" value="Acetyltransf_1"/>
    <property type="match status" value="1"/>
</dbReference>
<evidence type="ECO:0000313" key="4">
    <source>
        <dbReference type="EMBL" id="SHJ45180.1"/>
    </source>
</evidence>
<dbReference type="STRING" id="758803.SAMN05421803_106107"/>
<keyword evidence="1 4" id="KW-0808">Transferase</keyword>
<evidence type="ECO:0000259" key="3">
    <source>
        <dbReference type="PROSITE" id="PS51186"/>
    </source>
</evidence>
<dbReference type="EMBL" id="FQZK01000006">
    <property type="protein sequence ID" value="SHJ45180.1"/>
    <property type="molecule type" value="Genomic_DNA"/>
</dbReference>
<dbReference type="RefSeq" id="WP_073379324.1">
    <property type="nucleotide sequence ID" value="NZ_FQZK01000006.1"/>
</dbReference>
<dbReference type="PROSITE" id="PS51186">
    <property type="entry name" value="GNAT"/>
    <property type="match status" value="1"/>
</dbReference>
<name>A0A1M6JET6_9ACTN</name>
<dbReference type="OrthoDB" id="4549080at2"/>
<dbReference type="Gene3D" id="3.40.630.30">
    <property type="match status" value="1"/>
</dbReference>
<dbReference type="SUPFAM" id="SSF55729">
    <property type="entry name" value="Acyl-CoA N-acyltransferases (Nat)"/>
    <property type="match status" value="1"/>
</dbReference>
<dbReference type="InterPro" id="IPR000182">
    <property type="entry name" value="GNAT_dom"/>
</dbReference>
<dbReference type="GO" id="GO:0008080">
    <property type="term" value="F:N-acetyltransferase activity"/>
    <property type="evidence" value="ECO:0007669"/>
    <property type="project" value="InterPro"/>
</dbReference>
<sequence length="144" mass="15431">MGAAPGAAGPGTGAGHDLRVRFPVDDAQVSRLHADAFGHPYAPVPWAARLDRHSRSWAGEFRGGRLVGFVHAVWDGGRHAFLLDTAVEAAYRRSGVGGRVVAALVADLRALGIEWVHVDFEPHLEGFYRRAGFTGTAAGLLRLR</sequence>
<dbReference type="PANTHER" id="PTHR43626:SF4">
    <property type="entry name" value="GCN5-RELATED N-ACETYLTRANSFERASE 2, CHLOROPLASTIC"/>
    <property type="match status" value="1"/>
</dbReference>
<dbReference type="Proteomes" id="UP000184452">
    <property type="component" value="Unassembled WGS sequence"/>
</dbReference>
<organism evidence="4 5">
    <name type="scientific">Nocardiopsis flavescens</name>
    <dbReference type="NCBI Taxonomy" id="758803"/>
    <lineage>
        <taxon>Bacteria</taxon>
        <taxon>Bacillati</taxon>
        <taxon>Actinomycetota</taxon>
        <taxon>Actinomycetes</taxon>
        <taxon>Streptosporangiales</taxon>
        <taxon>Nocardiopsidaceae</taxon>
        <taxon>Nocardiopsis</taxon>
    </lineage>
</organism>
<protein>
    <submittedName>
        <fullName evidence="4">Acetyltransferase (GNAT) family protein</fullName>
    </submittedName>
</protein>
<feature type="domain" description="N-acetyltransferase" evidence="3">
    <location>
        <begin position="16"/>
        <end position="144"/>
    </location>
</feature>
<dbReference type="GO" id="GO:0005737">
    <property type="term" value="C:cytoplasm"/>
    <property type="evidence" value="ECO:0007669"/>
    <property type="project" value="TreeGrafter"/>
</dbReference>
<dbReference type="AlphaFoldDB" id="A0A1M6JET6"/>
<evidence type="ECO:0000256" key="1">
    <source>
        <dbReference type="ARBA" id="ARBA00022679"/>
    </source>
</evidence>